<dbReference type="STRING" id="414778.BCM40_01060"/>
<keyword evidence="3" id="KW-1185">Reference proteome</keyword>
<sequence>MISEMQVQINKNGLFYNYLSEKNKYDKDTKTCIENTVEKLKSESTTSNTPGILLGKIQSGKTRTFIGIMGLSYDNSVDVVIVLTKNSNALAKQTYERLSNEFAEQVLNDKMQVFDIMSLPTNLRRFELSQKLAIIVKKETKNMDRLYKALFELYPDLENKRILFVDDEADFASVAFERKKESDITEMKVISGKIDQLREKLNKASFLQVTATPYSLYLQPEDMRVHEHKIFQPIRPSFTELVPIHDQYVGGELYFEKSEEEGHLASYLYHEVAEKELVILKSPDLRRIKMDKLLSSSAVKDIRSSIVNFLVGSCIRRWQQEKLGQKIQKYAFIIHTERGKSSHEWQEQIITEIELNLRRVAEVQDEVFNLLVKESYNDLMKSVSLLNLPCPSFEEIINAVRDSLVNEFLLSSIVNSEKDVNQLLDETGQLRLRTPMNIFIGGQILDRGVTIRNLIGFYYGRNPKSFQQDTVLQHSRMYGARSIEDLSVTRFYTTKRLYDVMKKIHEFDSELRRAVEVGGHGQGVVFIQRDNVNKIIPCSPNKILLSNITMIKPHKRFLPVGFQTNSKTKIQKNIMQIDKIIQNQKDSQQDEDTIKVSVDVAKQIITLIFETLKMEEGYEWDLEEYLSVLDYLSFETDSPNQGYVWLVIKEGRNIKRIDRENRFENSPDTPKGEKGELRLARSLANDIPALILLKQNGLKINGWNDAPFWWPIIVAPSDTIPTVFAKKTIK</sequence>
<feature type="domain" description="Putative endonuclease Z1" evidence="1">
    <location>
        <begin position="303"/>
        <end position="516"/>
    </location>
</feature>
<dbReference type="REBASE" id="155868">
    <property type="entry name" value="H.Pdo22276ORF1035P"/>
</dbReference>
<evidence type="ECO:0000313" key="3">
    <source>
        <dbReference type="Proteomes" id="UP000092495"/>
    </source>
</evidence>
<evidence type="ECO:0000259" key="1">
    <source>
        <dbReference type="Pfam" id="PF10593"/>
    </source>
</evidence>
<dbReference type="Proteomes" id="UP000092495">
    <property type="component" value="Chromosome"/>
</dbReference>
<dbReference type="AlphaFoldDB" id="A0A1C7EDQ9"/>
<dbReference type="RefSeq" id="WP_065525141.1">
    <property type="nucleotide sequence ID" value="NZ_CP016543.2"/>
</dbReference>
<dbReference type="Pfam" id="PF10593">
    <property type="entry name" value="Z1"/>
    <property type="match status" value="1"/>
</dbReference>
<gene>
    <name evidence="2" type="ORF">BCM40_01060</name>
</gene>
<proteinExistence type="predicted"/>
<reference evidence="2" key="1">
    <citation type="submission" date="2016-10" db="EMBL/GenBank/DDBJ databases">
        <authorList>
            <person name="See-Too W.S."/>
        </authorList>
    </citation>
    <scope>NUCLEOTIDE SEQUENCE</scope>
    <source>
        <strain evidence="2">DSM 22276</strain>
    </source>
</reference>
<dbReference type="EMBL" id="CP016543">
    <property type="protein sequence ID" value="ANU22010.1"/>
    <property type="molecule type" value="Genomic_DNA"/>
</dbReference>
<name>A0A1C7EDQ9_9BACL</name>
<dbReference type="InterPro" id="IPR018310">
    <property type="entry name" value="Put_endonuclease_Z1-dom"/>
</dbReference>
<protein>
    <recommendedName>
        <fullName evidence="1">Putative endonuclease Z1 domain-containing protein</fullName>
    </recommendedName>
</protein>
<organism evidence="2 3">
    <name type="scientific">Planococcus donghaensis</name>
    <dbReference type="NCBI Taxonomy" id="414778"/>
    <lineage>
        <taxon>Bacteria</taxon>
        <taxon>Bacillati</taxon>
        <taxon>Bacillota</taxon>
        <taxon>Bacilli</taxon>
        <taxon>Bacillales</taxon>
        <taxon>Caryophanaceae</taxon>
        <taxon>Planococcus</taxon>
    </lineage>
</organism>
<dbReference type="OrthoDB" id="436461at2"/>
<evidence type="ECO:0000313" key="2">
    <source>
        <dbReference type="EMBL" id="ANU22010.1"/>
    </source>
</evidence>
<dbReference type="KEGG" id="pdg:BCM40_01060"/>
<accession>A0A1C7EDQ9</accession>